<dbReference type="AlphaFoldDB" id="A0A2S7WSR0"/>
<accession>A0A2S7WSR0</accession>
<organism evidence="1 2">
    <name type="scientific">Polaribacter porphyrae</name>
    <dbReference type="NCBI Taxonomy" id="1137780"/>
    <lineage>
        <taxon>Bacteria</taxon>
        <taxon>Pseudomonadati</taxon>
        <taxon>Bacteroidota</taxon>
        <taxon>Flavobacteriia</taxon>
        <taxon>Flavobacteriales</taxon>
        <taxon>Flavobacteriaceae</taxon>
    </lineage>
</organism>
<evidence type="ECO:0008006" key="3">
    <source>
        <dbReference type="Google" id="ProtNLM"/>
    </source>
</evidence>
<dbReference type="Proteomes" id="UP000238882">
    <property type="component" value="Unassembled WGS sequence"/>
</dbReference>
<gene>
    <name evidence="1" type="ORF">BTO18_15525</name>
</gene>
<evidence type="ECO:0000313" key="2">
    <source>
        <dbReference type="Proteomes" id="UP000238882"/>
    </source>
</evidence>
<sequence length="212" mass="24468">MCVILFTSCNETVDHEFSHDENINTWVKDNIELISKYKRKDLLAFKREKQRAILRAMSPKQRKVIWEEKVDYILNMNLSKQEMDYLKWFAEAFKKIDYKSTISDEFSEELDQKVTFAAKKFNWNKNFVNSTFFSIGNVSEKDLVTDDSNIQSRQQEPDTCSCRSSFWGCSGLSNDCVKPDECKTDNGDCGVFGSSNCTGYCSAEIPSEVPKN</sequence>
<keyword evidence="2" id="KW-1185">Reference proteome</keyword>
<dbReference type="NCBIfam" id="NF033852">
    <property type="entry name" value="fulvocin_rel"/>
    <property type="match status" value="1"/>
</dbReference>
<evidence type="ECO:0000313" key="1">
    <source>
        <dbReference type="EMBL" id="PQJ80496.1"/>
    </source>
</evidence>
<reference evidence="1 2" key="1">
    <citation type="submission" date="2016-12" db="EMBL/GenBank/DDBJ databases">
        <title>Trade-off between light-utilization and light-protection in marine flavobacteria.</title>
        <authorList>
            <person name="Kumagai Y."/>
            <person name="Yoshizawa S."/>
            <person name="Kogure K."/>
            <person name="Iwasaki W."/>
        </authorList>
    </citation>
    <scope>NUCLEOTIDE SEQUENCE [LARGE SCALE GENOMIC DNA]</scope>
    <source>
        <strain evidence="1 2">NBRC 108759</strain>
    </source>
</reference>
<name>A0A2S7WSR0_9FLAO</name>
<protein>
    <recommendedName>
        <fullName evidence="3">Bacteriocin fulvocin C-related protein</fullName>
    </recommendedName>
</protein>
<dbReference type="EMBL" id="MSCN01000001">
    <property type="protein sequence ID" value="PQJ80496.1"/>
    <property type="molecule type" value="Genomic_DNA"/>
</dbReference>
<proteinExistence type="predicted"/>
<comment type="caution">
    <text evidence="1">The sequence shown here is derived from an EMBL/GenBank/DDBJ whole genome shotgun (WGS) entry which is preliminary data.</text>
</comment>